<comment type="caution">
    <text evidence="7">The sequence shown here is derived from an EMBL/GenBank/DDBJ whole genome shotgun (WGS) entry which is preliminary data.</text>
</comment>
<evidence type="ECO:0000259" key="6">
    <source>
        <dbReference type="Pfam" id="PF08281"/>
    </source>
</evidence>
<accession>A0ABX0QIE1</accession>
<name>A0ABX0QIE1_9BACT</name>
<gene>
    <name evidence="7" type="ORF">F7231_17740</name>
</gene>
<dbReference type="InterPro" id="IPR013249">
    <property type="entry name" value="RNA_pol_sigma70_r4_t2"/>
</dbReference>
<dbReference type="InterPro" id="IPR039425">
    <property type="entry name" value="RNA_pol_sigma-70-like"/>
</dbReference>
<dbReference type="InterPro" id="IPR013324">
    <property type="entry name" value="RNA_pol_sigma_r3/r4-like"/>
</dbReference>
<dbReference type="Gene3D" id="1.10.10.10">
    <property type="entry name" value="Winged helix-like DNA-binding domain superfamily/Winged helix DNA-binding domain"/>
    <property type="match status" value="1"/>
</dbReference>
<evidence type="ECO:0000256" key="2">
    <source>
        <dbReference type="ARBA" id="ARBA00023015"/>
    </source>
</evidence>
<keyword evidence="4" id="KW-0804">Transcription</keyword>
<reference evidence="7" key="1">
    <citation type="submission" date="2024-05" db="EMBL/GenBank/DDBJ databases">
        <authorList>
            <person name="Jung D.-H."/>
        </authorList>
    </citation>
    <scope>NUCLEOTIDE SEQUENCE</scope>
    <source>
        <strain evidence="7">JA-25</strain>
    </source>
</reference>
<evidence type="ECO:0000256" key="4">
    <source>
        <dbReference type="ARBA" id="ARBA00023163"/>
    </source>
</evidence>
<organism evidence="7 8">
    <name type="scientific">Fibrivirga algicola</name>
    <dbReference type="NCBI Taxonomy" id="2950420"/>
    <lineage>
        <taxon>Bacteria</taxon>
        <taxon>Pseudomonadati</taxon>
        <taxon>Bacteroidota</taxon>
        <taxon>Cytophagia</taxon>
        <taxon>Cytophagales</taxon>
        <taxon>Spirosomataceae</taxon>
        <taxon>Fibrivirga</taxon>
    </lineage>
</organism>
<dbReference type="CDD" id="cd06171">
    <property type="entry name" value="Sigma70_r4"/>
    <property type="match status" value="1"/>
</dbReference>
<keyword evidence="8" id="KW-1185">Reference proteome</keyword>
<dbReference type="PANTHER" id="PTHR43133:SF46">
    <property type="entry name" value="RNA POLYMERASE SIGMA-70 FACTOR ECF SUBFAMILY"/>
    <property type="match status" value="1"/>
</dbReference>
<evidence type="ECO:0000259" key="5">
    <source>
        <dbReference type="Pfam" id="PF04542"/>
    </source>
</evidence>
<evidence type="ECO:0000256" key="1">
    <source>
        <dbReference type="ARBA" id="ARBA00010641"/>
    </source>
</evidence>
<dbReference type="EMBL" id="WAEL01000006">
    <property type="protein sequence ID" value="NID12019.1"/>
    <property type="molecule type" value="Genomic_DNA"/>
</dbReference>
<dbReference type="Pfam" id="PF08281">
    <property type="entry name" value="Sigma70_r4_2"/>
    <property type="match status" value="1"/>
</dbReference>
<protein>
    <submittedName>
        <fullName evidence="7">Sigma-70 family RNA polymerase sigma factor</fullName>
    </submittedName>
</protein>
<dbReference type="RefSeq" id="WP_166692891.1">
    <property type="nucleotide sequence ID" value="NZ_WAEL01000006.1"/>
</dbReference>
<dbReference type="InterPro" id="IPR007627">
    <property type="entry name" value="RNA_pol_sigma70_r2"/>
</dbReference>
<dbReference type="InterPro" id="IPR014284">
    <property type="entry name" value="RNA_pol_sigma-70_dom"/>
</dbReference>
<dbReference type="SUPFAM" id="SSF88946">
    <property type="entry name" value="Sigma2 domain of RNA polymerase sigma factors"/>
    <property type="match status" value="1"/>
</dbReference>
<dbReference type="SUPFAM" id="SSF88659">
    <property type="entry name" value="Sigma3 and sigma4 domains of RNA polymerase sigma factors"/>
    <property type="match status" value="1"/>
</dbReference>
<feature type="domain" description="RNA polymerase sigma-70 region 2" evidence="5">
    <location>
        <begin position="33"/>
        <end position="91"/>
    </location>
</feature>
<dbReference type="Pfam" id="PF04542">
    <property type="entry name" value="Sigma70_r2"/>
    <property type="match status" value="1"/>
</dbReference>
<evidence type="ECO:0000256" key="3">
    <source>
        <dbReference type="ARBA" id="ARBA00023082"/>
    </source>
</evidence>
<dbReference type="Gene3D" id="1.10.1740.10">
    <property type="match status" value="1"/>
</dbReference>
<keyword evidence="3" id="KW-0731">Sigma factor</keyword>
<proteinExistence type="inferred from homology"/>
<dbReference type="InterPro" id="IPR036388">
    <property type="entry name" value="WH-like_DNA-bd_sf"/>
</dbReference>
<comment type="similarity">
    <text evidence="1">Belongs to the sigma-70 factor family. ECF subfamily.</text>
</comment>
<keyword evidence="2" id="KW-0805">Transcription regulation</keyword>
<evidence type="ECO:0000313" key="8">
    <source>
        <dbReference type="Proteomes" id="UP000606008"/>
    </source>
</evidence>
<sequence length="206" mass="24197">MALRTNQHPPNTDVQLWNQLKSGNELAFGKLLAKYFNPLQNYGYKFVQNEDFVKDCVQEVFIEIWNRRDRISTPDSVRAYLLSCVRKRVVREGYRQRVLKDDEPANLENEGSFVEFSPEWSMIEQESLAETTHRIANALNKLPKRQREVIYLRFYQNLERDEIAVIMDVNPQSVSNLMQVAFKTFREHWAGVLILIGLIGRLFSNL</sequence>
<dbReference type="PANTHER" id="PTHR43133">
    <property type="entry name" value="RNA POLYMERASE ECF-TYPE SIGMA FACTO"/>
    <property type="match status" value="1"/>
</dbReference>
<dbReference type="NCBIfam" id="TIGR02937">
    <property type="entry name" value="sigma70-ECF"/>
    <property type="match status" value="1"/>
</dbReference>
<evidence type="ECO:0000313" key="7">
    <source>
        <dbReference type="EMBL" id="NID12019.1"/>
    </source>
</evidence>
<feature type="domain" description="RNA polymerase sigma factor 70 region 4 type 2" evidence="6">
    <location>
        <begin position="134"/>
        <end position="182"/>
    </location>
</feature>
<dbReference type="InterPro" id="IPR013325">
    <property type="entry name" value="RNA_pol_sigma_r2"/>
</dbReference>
<dbReference type="Proteomes" id="UP000606008">
    <property type="component" value="Unassembled WGS sequence"/>
</dbReference>